<dbReference type="InterPro" id="IPR011990">
    <property type="entry name" value="TPR-like_helical_dom_sf"/>
</dbReference>
<dbReference type="AlphaFoldDB" id="A0A1G7ZZ70"/>
<dbReference type="RefSeq" id="WP_090157427.1">
    <property type="nucleotide sequence ID" value="NZ_FNAN01000029.1"/>
</dbReference>
<comment type="subcellular location">
    <subcellularLocation>
        <location evidence="1">Cell outer membrane</location>
    </subcellularLocation>
</comment>
<dbReference type="OrthoDB" id="5694214at2"/>
<dbReference type="Proteomes" id="UP000198748">
    <property type="component" value="Unassembled WGS sequence"/>
</dbReference>
<keyword evidence="5" id="KW-0998">Cell outer membrane</keyword>
<dbReference type="STRING" id="659014.SAMN04487996_12960"/>
<evidence type="ECO:0000313" key="10">
    <source>
        <dbReference type="Proteomes" id="UP000198748"/>
    </source>
</evidence>
<evidence type="ECO:0000256" key="2">
    <source>
        <dbReference type="ARBA" id="ARBA00006275"/>
    </source>
</evidence>
<evidence type="ECO:0000256" key="5">
    <source>
        <dbReference type="ARBA" id="ARBA00023237"/>
    </source>
</evidence>
<protein>
    <submittedName>
        <fullName evidence="9">Starch-binding associating with outer membrane</fullName>
    </submittedName>
</protein>
<dbReference type="Gene3D" id="1.25.40.390">
    <property type="match status" value="1"/>
</dbReference>
<feature type="chain" id="PRO_5011689735" evidence="6">
    <location>
        <begin position="20"/>
        <end position="594"/>
    </location>
</feature>
<evidence type="ECO:0000259" key="7">
    <source>
        <dbReference type="Pfam" id="PF07980"/>
    </source>
</evidence>
<comment type="similarity">
    <text evidence="2">Belongs to the SusD family.</text>
</comment>
<dbReference type="InterPro" id="IPR012944">
    <property type="entry name" value="SusD_RagB_dom"/>
</dbReference>
<dbReference type="InterPro" id="IPR033985">
    <property type="entry name" value="SusD-like_N"/>
</dbReference>
<evidence type="ECO:0000256" key="4">
    <source>
        <dbReference type="ARBA" id="ARBA00023136"/>
    </source>
</evidence>
<dbReference type="Pfam" id="PF07980">
    <property type="entry name" value="SusD_RagB"/>
    <property type="match status" value="1"/>
</dbReference>
<evidence type="ECO:0000313" key="9">
    <source>
        <dbReference type="EMBL" id="SDH13962.1"/>
    </source>
</evidence>
<proteinExistence type="inferred from homology"/>
<organism evidence="9 10">
    <name type="scientific">Dyadobacter soli</name>
    <dbReference type="NCBI Taxonomy" id="659014"/>
    <lineage>
        <taxon>Bacteria</taxon>
        <taxon>Pseudomonadati</taxon>
        <taxon>Bacteroidota</taxon>
        <taxon>Cytophagia</taxon>
        <taxon>Cytophagales</taxon>
        <taxon>Spirosomataceae</taxon>
        <taxon>Dyadobacter</taxon>
    </lineage>
</organism>
<sequence length="594" mass="67085">MKKYKLLLLTTALTGLLTACNEQLDLPTDGRITMDQVFSDYNRTRGYLNSCYGFVPKPYMDRASFTDEAQDADDITPGSRYIVWYGGNVTSTTYGKNSADGSPWGDLYEGIRKCNVFIENIKTAPVYASEGEKNAWTAQAHTLRALYYLQLIKRYGGVPIFDKPLGIDHDFSTDKRAKFSEVVTFILSDCDKALSYPATRDGLPWEIFDNQYGIMTRAVAYAIKSQAVTYAASPLWSDGTYDWAKATEINAEALAECLANGYRLFDEKPAANIAQNAYALFFFTTSNDQRATDKETIYHVGDKMQVWRYAGMPTNPGMERTGPCPTQDLVDAYEMANGEAPITGYSDEARTVPVINAKSGYKENDPYAGRDPRFYASVYYNGAVRNLDQPNGKKVETFVGGEEEISDINRKHTRTGYYLRKFSNFRSGQNNDADGAVRLMRLAELYLNFAESAYQSAGPDVPVKAGNLSMSARDAVNAVRTRAGMPGFPLGMSKDAFEKKYRNERRIELAFEEHRFFDVRRWKILDQTDRFVTGMRITKSGSNYVYKRFKFQNRNAFSDKYLMYPIDQSEVDKIIGLSGTGSPDRDWQNPGWLD</sequence>
<feature type="domain" description="SusD-like N-terminal" evidence="8">
    <location>
        <begin position="97"/>
        <end position="195"/>
    </location>
</feature>
<evidence type="ECO:0000259" key="8">
    <source>
        <dbReference type="Pfam" id="PF14322"/>
    </source>
</evidence>
<gene>
    <name evidence="9" type="ORF">SAMN04487996_12960</name>
</gene>
<accession>A0A1G7ZZ70</accession>
<keyword evidence="10" id="KW-1185">Reference proteome</keyword>
<keyword evidence="3 6" id="KW-0732">Signal</keyword>
<feature type="domain" description="RagB/SusD" evidence="7">
    <location>
        <begin position="314"/>
        <end position="592"/>
    </location>
</feature>
<reference evidence="10" key="1">
    <citation type="submission" date="2016-10" db="EMBL/GenBank/DDBJ databases">
        <authorList>
            <person name="Varghese N."/>
            <person name="Submissions S."/>
        </authorList>
    </citation>
    <scope>NUCLEOTIDE SEQUENCE [LARGE SCALE GENOMIC DNA]</scope>
    <source>
        <strain evidence="10">DSM 25329</strain>
    </source>
</reference>
<dbReference type="GO" id="GO:0009279">
    <property type="term" value="C:cell outer membrane"/>
    <property type="evidence" value="ECO:0007669"/>
    <property type="project" value="UniProtKB-SubCell"/>
</dbReference>
<feature type="signal peptide" evidence="6">
    <location>
        <begin position="1"/>
        <end position="19"/>
    </location>
</feature>
<evidence type="ECO:0000256" key="3">
    <source>
        <dbReference type="ARBA" id="ARBA00022729"/>
    </source>
</evidence>
<dbReference type="PROSITE" id="PS51257">
    <property type="entry name" value="PROKAR_LIPOPROTEIN"/>
    <property type="match status" value="1"/>
</dbReference>
<keyword evidence="4" id="KW-0472">Membrane</keyword>
<evidence type="ECO:0000256" key="1">
    <source>
        <dbReference type="ARBA" id="ARBA00004442"/>
    </source>
</evidence>
<dbReference type="EMBL" id="FNAN01000029">
    <property type="protein sequence ID" value="SDH13962.1"/>
    <property type="molecule type" value="Genomic_DNA"/>
</dbReference>
<dbReference type="Pfam" id="PF14322">
    <property type="entry name" value="SusD-like_3"/>
    <property type="match status" value="1"/>
</dbReference>
<name>A0A1G7ZZ70_9BACT</name>
<dbReference type="SUPFAM" id="SSF48452">
    <property type="entry name" value="TPR-like"/>
    <property type="match status" value="1"/>
</dbReference>
<evidence type="ECO:0000256" key="6">
    <source>
        <dbReference type="SAM" id="SignalP"/>
    </source>
</evidence>